<accession>A0ABR8GHU9</accession>
<dbReference type="Proteomes" id="UP000660380">
    <property type="component" value="Unassembled WGS sequence"/>
</dbReference>
<sequence length="55" mass="6680">MFYLFTGVRSLFYGKRSDRLFYKSAIAFIMREVRSLLCREKGDRFFVGRWAIAFR</sequence>
<dbReference type="EMBL" id="JACJTA010000001">
    <property type="protein sequence ID" value="MBD2602943.1"/>
    <property type="molecule type" value="Genomic_DNA"/>
</dbReference>
<comment type="caution">
    <text evidence="1">The sequence shown here is derived from an EMBL/GenBank/DDBJ whole genome shotgun (WGS) entry which is preliminary data.</text>
</comment>
<name>A0ABR8GHU9_9CYAN</name>
<evidence type="ECO:0000313" key="2">
    <source>
        <dbReference type="Proteomes" id="UP000660380"/>
    </source>
</evidence>
<dbReference type="RefSeq" id="WP_186227639.1">
    <property type="nucleotide sequence ID" value="NZ_JACJTA010000001.1"/>
</dbReference>
<proteinExistence type="predicted"/>
<protein>
    <submittedName>
        <fullName evidence="1">Uncharacterized protein</fullName>
    </submittedName>
</protein>
<reference evidence="1 2" key="1">
    <citation type="journal article" date="2020" name="ISME J.">
        <title>Comparative genomics reveals insights into cyanobacterial evolution and habitat adaptation.</title>
        <authorList>
            <person name="Chen M.Y."/>
            <person name="Teng W.K."/>
            <person name="Zhao L."/>
            <person name="Hu C.X."/>
            <person name="Zhou Y.K."/>
            <person name="Han B.P."/>
            <person name="Song L.R."/>
            <person name="Shu W.S."/>
        </authorList>
    </citation>
    <scope>NUCLEOTIDE SEQUENCE [LARGE SCALE GENOMIC DNA]</scope>
    <source>
        <strain evidence="1 2">FACHB-248</strain>
    </source>
</reference>
<organism evidence="1 2">
    <name type="scientific">Scytonema hofmannii FACHB-248</name>
    <dbReference type="NCBI Taxonomy" id="1842502"/>
    <lineage>
        <taxon>Bacteria</taxon>
        <taxon>Bacillati</taxon>
        <taxon>Cyanobacteriota</taxon>
        <taxon>Cyanophyceae</taxon>
        <taxon>Nostocales</taxon>
        <taxon>Scytonemataceae</taxon>
        <taxon>Scytonema</taxon>
    </lineage>
</organism>
<gene>
    <name evidence="1" type="ORF">H6G81_00020</name>
</gene>
<keyword evidence="2" id="KW-1185">Reference proteome</keyword>
<evidence type="ECO:0000313" key="1">
    <source>
        <dbReference type="EMBL" id="MBD2602943.1"/>
    </source>
</evidence>